<keyword evidence="6" id="KW-0732">Signal</keyword>
<accession>A0A517MGZ7</accession>
<dbReference type="PANTHER" id="PTHR30633:SF0">
    <property type="entry name" value="CYTOCHROME C-552"/>
    <property type="match status" value="1"/>
</dbReference>
<dbReference type="Gene3D" id="1.10.1130.10">
    <property type="entry name" value="Flavocytochrome C3, Chain A"/>
    <property type="match status" value="1"/>
</dbReference>
<evidence type="ECO:0000313" key="13">
    <source>
        <dbReference type="Proteomes" id="UP000320672"/>
    </source>
</evidence>
<evidence type="ECO:0000256" key="9">
    <source>
        <dbReference type="ARBA" id="ARBA00023004"/>
    </source>
</evidence>
<name>A0A517MGZ7_9BACT</name>
<evidence type="ECO:0000256" key="11">
    <source>
        <dbReference type="SAM" id="Phobius"/>
    </source>
</evidence>
<sequence>MDRQKNRGFVWLLLLAAIMAAGTFGVVALLVNIFERKQEARAPFVRLVEVNEVSTDPEPWGINFPEQYESYLRTADTERTEYGGNHALPPSKLESSPWLKRLYDGYAFSIEYREARGHAYMLGDQEGTKRVTEVQQAGACLHCHASIIPTYRRIGMEALGEEVTEAKLGESFHQEAVMAGFEAVSQMNYEDVHAELSKTPDGVVKATPGDPHLGDAHPVACIDCHDPETMAIRVTRPGFLQGIAKLARSDDPLPHLPSIQRWRDSKSDQPYNPNVDATRQEMRSFVCGQCHVEYYCANKMTLTFPWGNGLKMENAEQEWEETTFPASEDGTPGGEFYDFVHKETGTKVFKAQHPEFELWSQGIHARAGVSCSDCHMPYERQGATKISSHWVRSPMLNINKACQTCHHVSEQELKDRVETIQDRTVAIMDRAAIAMTDMLDAIVAAEKAGASEAELKPIRTLQRKAMWRLDYISSENSKGFHADQEAVRILGESIDYSRQAQAAAYKLDSGAKD</sequence>
<comment type="catalytic activity">
    <reaction evidence="10">
        <text>6 Fe(III)-[cytochrome c] + NH4(+) + 2 H2O = 6 Fe(II)-[cytochrome c] + nitrite + 8 H(+)</text>
        <dbReference type="Rhea" id="RHEA:13089"/>
        <dbReference type="Rhea" id="RHEA-COMP:10350"/>
        <dbReference type="Rhea" id="RHEA-COMP:14399"/>
        <dbReference type="ChEBI" id="CHEBI:15377"/>
        <dbReference type="ChEBI" id="CHEBI:15378"/>
        <dbReference type="ChEBI" id="CHEBI:16301"/>
        <dbReference type="ChEBI" id="CHEBI:28938"/>
        <dbReference type="ChEBI" id="CHEBI:29033"/>
        <dbReference type="ChEBI" id="CHEBI:29034"/>
        <dbReference type="EC" id="1.7.2.2"/>
    </reaction>
</comment>
<dbReference type="Gene3D" id="1.20.140.10">
    <property type="entry name" value="Butyryl-CoA Dehydrogenase, subunit A, domain 3"/>
    <property type="match status" value="1"/>
</dbReference>
<reference evidence="12 13" key="1">
    <citation type="submission" date="2019-02" db="EMBL/GenBank/DDBJ databases">
        <title>Deep-cultivation of Planctomycetes and their phenomic and genomic characterization uncovers novel biology.</title>
        <authorList>
            <person name="Wiegand S."/>
            <person name="Jogler M."/>
            <person name="Boedeker C."/>
            <person name="Pinto D."/>
            <person name="Vollmers J."/>
            <person name="Rivas-Marin E."/>
            <person name="Kohn T."/>
            <person name="Peeters S.H."/>
            <person name="Heuer A."/>
            <person name="Rast P."/>
            <person name="Oberbeckmann S."/>
            <person name="Bunk B."/>
            <person name="Jeske O."/>
            <person name="Meyerdierks A."/>
            <person name="Storesund J.E."/>
            <person name="Kallscheuer N."/>
            <person name="Luecker S."/>
            <person name="Lage O.M."/>
            <person name="Pohl T."/>
            <person name="Merkel B.J."/>
            <person name="Hornburger P."/>
            <person name="Mueller R.-W."/>
            <person name="Bruemmer F."/>
            <person name="Labrenz M."/>
            <person name="Spormann A.M."/>
            <person name="Op den Camp H."/>
            <person name="Overmann J."/>
            <person name="Amann R."/>
            <person name="Jetten M.S.M."/>
            <person name="Mascher T."/>
            <person name="Medema M.H."/>
            <person name="Devos D.P."/>
            <person name="Kaster A.-K."/>
            <person name="Ovreas L."/>
            <person name="Rohde M."/>
            <person name="Galperin M.Y."/>
            <person name="Jogler C."/>
        </authorList>
    </citation>
    <scope>NUCLEOTIDE SEQUENCE [LARGE SCALE GENOMIC DNA]</scope>
    <source>
        <strain evidence="12 13">FF011L</strain>
    </source>
</reference>
<dbReference type="InterPro" id="IPR036280">
    <property type="entry name" value="Multihaem_cyt_sf"/>
</dbReference>
<dbReference type="AlphaFoldDB" id="A0A517MGZ7"/>
<evidence type="ECO:0000256" key="1">
    <source>
        <dbReference type="ARBA" id="ARBA00004196"/>
    </source>
</evidence>
<dbReference type="GO" id="GO:0020037">
    <property type="term" value="F:heme binding"/>
    <property type="evidence" value="ECO:0007669"/>
    <property type="project" value="TreeGrafter"/>
</dbReference>
<dbReference type="OrthoDB" id="9780421at2"/>
<evidence type="ECO:0000256" key="7">
    <source>
        <dbReference type="ARBA" id="ARBA00022837"/>
    </source>
</evidence>
<dbReference type="Proteomes" id="UP000320672">
    <property type="component" value="Chromosome"/>
</dbReference>
<comment type="similarity">
    <text evidence="2">Belongs to the cytochrome c-552 family.</text>
</comment>
<evidence type="ECO:0000313" key="12">
    <source>
        <dbReference type="EMBL" id="QDS94160.1"/>
    </source>
</evidence>
<evidence type="ECO:0000256" key="10">
    <source>
        <dbReference type="ARBA" id="ARBA00049131"/>
    </source>
</evidence>
<dbReference type="EC" id="1.7.2.2" evidence="3"/>
<evidence type="ECO:0000256" key="6">
    <source>
        <dbReference type="ARBA" id="ARBA00022729"/>
    </source>
</evidence>
<keyword evidence="11" id="KW-0472">Membrane</keyword>
<organism evidence="12 13">
    <name type="scientific">Roseimaritima multifibrata</name>
    <dbReference type="NCBI Taxonomy" id="1930274"/>
    <lineage>
        <taxon>Bacteria</taxon>
        <taxon>Pseudomonadati</taxon>
        <taxon>Planctomycetota</taxon>
        <taxon>Planctomycetia</taxon>
        <taxon>Pirellulales</taxon>
        <taxon>Pirellulaceae</taxon>
        <taxon>Roseimaritima</taxon>
    </lineage>
</organism>
<dbReference type="InterPro" id="IPR003321">
    <property type="entry name" value="Cyt_c552"/>
</dbReference>
<dbReference type="PANTHER" id="PTHR30633">
    <property type="entry name" value="CYTOCHROME C-552 RESPIRATORY NITRITE REDUCTASE"/>
    <property type="match status" value="1"/>
</dbReference>
<gene>
    <name evidence="12" type="primary">nrfA_2</name>
    <name evidence="12" type="ORF">FF011L_29380</name>
</gene>
<dbReference type="GO" id="GO:0046872">
    <property type="term" value="F:metal ion binding"/>
    <property type="evidence" value="ECO:0007669"/>
    <property type="project" value="UniProtKB-KW"/>
</dbReference>
<keyword evidence="9" id="KW-0408">Iron</keyword>
<comment type="subcellular location">
    <subcellularLocation>
        <location evidence="1">Cell envelope</location>
    </subcellularLocation>
</comment>
<keyword evidence="13" id="KW-1185">Reference proteome</keyword>
<proteinExistence type="inferred from homology"/>
<keyword evidence="8 12" id="KW-0560">Oxidoreductase</keyword>
<keyword evidence="7" id="KW-0106">Calcium</keyword>
<keyword evidence="5" id="KW-0479">Metal-binding</keyword>
<feature type="transmembrane region" description="Helical" evidence="11">
    <location>
        <begin position="12"/>
        <end position="34"/>
    </location>
</feature>
<dbReference type="PIRSF" id="PIRSF000243">
    <property type="entry name" value="Cyt_c552"/>
    <property type="match status" value="1"/>
</dbReference>
<dbReference type="Pfam" id="PF02335">
    <property type="entry name" value="Cytochrom_C552"/>
    <property type="match status" value="1"/>
</dbReference>
<keyword evidence="11" id="KW-0812">Transmembrane</keyword>
<evidence type="ECO:0000256" key="8">
    <source>
        <dbReference type="ARBA" id="ARBA00023002"/>
    </source>
</evidence>
<keyword evidence="4" id="KW-0349">Heme</keyword>
<evidence type="ECO:0000256" key="4">
    <source>
        <dbReference type="ARBA" id="ARBA00022617"/>
    </source>
</evidence>
<dbReference type="KEGG" id="rml:FF011L_29380"/>
<dbReference type="GO" id="GO:0030288">
    <property type="term" value="C:outer membrane-bounded periplasmic space"/>
    <property type="evidence" value="ECO:0007669"/>
    <property type="project" value="TreeGrafter"/>
</dbReference>
<keyword evidence="11" id="KW-1133">Transmembrane helix</keyword>
<evidence type="ECO:0000256" key="5">
    <source>
        <dbReference type="ARBA" id="ARBA00022723"/>
    </source>
</evidence>
<dbReference type="EMBL" id="CP036262">
    <property type="protein sequence ID" value="QDS94160.1"/>
    <property type="molecule type" value="Genomic_DNA"/>
</dbReference>
<dbReference type="GO" id="GO:0042279">
    <property type="term" value="F:nitrite reductase (cytochrome, ammonia-forming) activity"/>
    <property type="evidence" value="ECO:0007669"/>
    <property type="project" value="UniProtKB-EC"/>
</dbReference>
<evidence type="ECO:0000256" key="3">
    <source>
        <dbReference type="ARBA" id="ARBA00011887"/>
    </source>
</evidence>
<dbReference type="CDD" id="cd00548">
    <property type="entry name" value="NrfA-like"/>
    <property type="match status" value="1"/>
</dbReference>
<protein>
    <recommendedName>
        <fullName evidence="3">nitrite reductase (cytochrome; ammonia-forming)</fullName>
        <ecNumber evidence="3">1.7.2.2</ecNumber>
    </recommendedName>
</protein>
<evidence type="ECO:0000256" key="2">
    <source>
        <dbReference type="ARBA" id="ARBA00009288"/>
    </source>
</evidence>
<dbReference type="RefSeq" id="WP_145352186.1">
    <property type="nucleotide sequence ID" value="NZ_CP036262.1"/>
</dbReference>
<dbReference type="SUPFAM" id="SSF48695">
    <property type="entry name" value="Multiheme cytochromes"/>
    <property type="match status" value="1"/>
</dbReference>
<dbReference type="GO" id="GO:0019645">
    <property type="term" value="P:anaerobic electron transport chain"/>
    <property type="evidence" value="ECO:0007669"/>
    <property type="project" value="TreeGrafter"/>
</dbReference>